<dbReference type="InterPro" id="IPR026444">
    <property type="entry name" value="Secre_tail"/>
</dbReference>
<dbReference type="NCBIfam" id="TIGR04183">
    <property type="entry name" value="Por_Secre_tail"/>
    <property type="match status" value="1"/>
</dbReference>
<feature type="domain" description="Secretion system C-terminal sorting" evidence="3">
    <location>
        <begin position="1124"/>
        <end position="1204"/>
    </location>
</feature>
<feature type="domain" description="Gingipain" evidence="2">
    <location>
        <begin position="538"/>
        <end position="891"/>
    </location>
</feature>
<dbReference type="GO" id="GO:0006508">
    <property type="term" value="P:proteolysis"/>
    <property type="evidence" value="ECO:0007669"/>
    <property type="project" value="InterPro"/>
</dbReference>
<name>A0A7C4U6Q0_UNCW3</name>
<gene>
    <name evidence="4" type="ORF">ENV67_02495</name>
</gene>
<dbReference type="GO" id="GO:0008234">
    <property type="term" value="F:cysteine-type peptidase activity"/>
    <property type="evidence" value="ECO:0007669"/>
    <property type="project" value="InterPro"/>
</dbReference>
<sequence length="1206" mass="139952">MIFFLLSLLNIISDTEDSLVFLYSPDYSIFYERDSLRIELDDGDVWTKTGEPLLPYTLKKIFVSSGGATLQYKVLKKEIIQGKPIMNKNTIFEDNIFDYKPVFLEPAELEIFGNSVKTGEIKIFPFSFDGDNIEIRKEILFKIYFKGKWFKPNYKLFADYMNKPKGSVYFKRGKMENDNGIWIKLKIVDNGIYKIDRKFLEDNGINPDIIAPENIEIRTGYKSVFRFKNSFYDSLDTLPAKIPAIYHLKNENGRFDEDEYILFYGTSLEGYERNFFYKINDYAPIPGSDTLAHYYYNPYTDTNVYWIKTNGERLEMEETNITEGVEVSDFLKVLHFEKDKENPSRSGLTWIWGSIIVPSDFNYWSYNFNIQDAIDSFCIVKFGIYCGISTTWHYARVILNNDAVYDTFYTPRFFYNERMLLVDTFFTLSKGSNNIRFEILNSKATIYIDYFEISYWKRISNANNEIIQFTDSLNRIFSLNRKYVLGIDDFMKPVQIKKIGNYYGYNGKKIFVSDTFYYPIEAKISEIFSLWNKGADWLCITSNLLKDEATKLANYRRKNLNGFENPITMVVTTDEIYDNFSYGVKDPGAIKRFLLHSSTSWSPSPSFVLLFGKGTYDYRNLKSITPSNNIVPIHTIGSMIDVSSILLNNPTVDVWFVDFDGNTRPDIPIGRLTVTNKLEANEIVEKIIGFESSNGYWRNRVIILADDEFAGGSANELFHTADCEEIYRMLPKWMEGRKVYMVMFPMEGGIKPSATNKFIEEFNEGAIFGYYFGHGNIYQLAHEKVLLIEDIPRFKNWRKTPMFYFATCNAGFFERPEERSIADYINIYPDGGTIVSIAATRATYPSSNKALAKNIVNNFFYKRTFGEVWTRAMNIYGDTTYTFFGDPATSLFKDTFSIPLTIPDTISGGNEYFLGFVDSFPEYYITINEPETSITYTTSTGSTVNFTLEGSRLFNAFFKNTDSISFILPFDTKEGNGNFRLQIYSENGESHIYKNPLLMKGLPSESIPPLIKLFSGNRELNDFDYVDKNSELRIVINDESGIDIRRKENIVLFINNYSNPVYLGDRFKYYTGTFKSWEVTFNLNTESDTLFVEIYCVDNCGNIGKKKIHLIQRSEEEIWGIYNYPNPASSKTYFTFYTLRDADVIISVYSVSGKKIWEKKERCHSGFNRIEWELVDDYGRNLGNGVYYYSIKIGKKKIIKKMSIIK</sequence>
<comment type="caution">
    <text evidence="4">The sequence shown here is derived from an EMBL/GenBank/DDBJ whole genome shotgun (WGS) entry which is preliminary data.</text>
</comment>
<organism evidence="4">
    <name type="scientific">candidate division WOR-3 bacterium</name>
    <dbReference type="NCBI Taxonomy" id="2052148"/>
    <lineage>
        <taxon>Bacteria</taxon>
        <taxon>Bacteria division WOR-3</taxon>
    </lineage>
</organism>
<dbReference type="Pfam" id="PF18962">
    <property type="entry name" value="Por_Secre_tail"/>
    <property type="match status" value="1"/>
</dbReference>
<evidence type="ECO:0000259" key="2">
    <source>
        <dbReference type="Pfam" id="PF01364"/>
    </source>
</evidence>
<dbReference type="Gene3D" id="3.40.50.10390">
    <property type="entry name" value="Gingipain r, domain 1"/>
    <property type="match status" value="1"/>
</dbReference>
<evidence type="ECO:0000313" key="4">
    <source>
        <dbReference type="EMBL" id="HGW91397.1"/>
    </source>
</evidence>
<dbReference type="EMBL" id="DTHG01000029">
    <property type="protein sequence ID" value="HGW91397.1"/>
    <property type="molecule type" value="Genomic_DNA"/>
</dbReference>
<evidence type="ECO:0000256" key="1">
    <source>
        <dbReference type="ARBA" id="ARBA00022729"/>
    </source>
</evidence>
<keyword evidence="1" id="KW-0732">Signal</keyword>
<dbReference type="Gene3D" id="3.40.50.1460">
    <property type="match status" value="1"/>
</dbReference>
<reference evidence="4" key="1">
    <citation type="journal article" date="2020" name="mSystems">
        <title>Genome- and Community-Level Interaction Insights into Carbon Utilization and Element Cycling Functions of Hydrothermarchaeota in Hydrothermal Sediment.</title>
        <authorList>
            <person name="Zhou Z."/>
            <person name="Liu Y."/>
            <person name="Xu W."/>
            <person name="Pan J."/>
            <person name="Luo Z.H."/>
            <person name="Li M."/>
        </authorList>
    </citation>
    <scope>NUCLEOTIDE SEQUENCE [LARGE SCALE GENOMIC DNA]</scope>
    <source>
        <strain evidence="4">SpSt-780</strain>
    </source>
</reference>
<accession>A0A7C4U6Q0</accession>
<proteinExistence type="predicted"/>
<dbReference type="Pfam" id="PF01364">
    <property type="entry name" value="Peptidase_C25"/>
    <property type="match status" value="1"/>
</dbReference>
<protein>
    <submittedName>
        <fullName evidence="4">T9SS type A sorting domain-containing protein</fullName>
    </submittedName>
</protein>
<dbReference type="InterPro" id="IPR001769">
    <property type="entry name" value="Gingipain"/>
</dbReference>
<dbReference type="InterPro" id="IPR029030">
    <property type="entry name" value="Caspase-like_dom_sf"/>
</dbReference>
<dbReference type="Gene3D" id="2.60.40.4070">
    <property type="match status" value="1"/>
</dbReference>
<dbReference type="SUPFAM" id="SSF52129">
    <property type="entry name" value="Caspase-like"/>
    <property type="match status" value="1"/>
</dbReference>
<dbReference type="InterPro" id="IPR029031">
    <property type="entry name" value="Gingipain_N_sf"/>
</dbReference>
<dbReference type="AlphaFoldDB" id="A0A7C4U6Q0"/>
<evidence type="ECO:0000259" key="3">
    <source>
        <dbReference type="Pfam" id="PF18962"/>
    </source>
</evidence>